<feature type="active site" description="Proton donor/acceptor" evidence="5">
    <location>
        <position position="83"/>
    </location>
</feature>
<sequence length="206" mass="23460">MTTIVAARHGETTWNRKQRLQGWAPAPLTDLGREQARQLGAALTENYDIDRVLSSDLYRTEETVELLLDHFDAPVTFESAWRERDIGVYQGLQFDEMSERFPEHDLEETGSEAAHRRAESGESLVDVHDRVIEQWETTLAECESSETILIVTHGGPIRLLLGNLKDIDIVESIMEQSQGYCSINEFEFDHETGAVRIVSENDTRHC</sequence>
<dbReference type="GeneID" id="44081438"/>
<dbReference type="SMART" id="SM00855">
    <property type="entry name" value="PGAM"/>
    <property type="match status" value="1"/>
</dbReference>
<comment type="similarity">
    <text evidence="1">Belongs to the phosphoglycerate mutase family. BPG-dependent PGAM subfamily.</text>
</comment>
<evidence type="ECO:0000256" key="2">
    <source>
        <dbReference type="ARBA" id="ARBA00012028"/>
    </source>
</evidence>
<gene>
    <name evidence="8" type="ORF">G3I44_18515</name>
</gene>
<name>A0A6C0ULL5_9EURY</name>
<dbReference type="EMBL" id="CP048739">
    <property type="protein sequence ID" value="QIB76090.1"/>
    <property type="molecule type" value="Genomic_DNA"/>
</dbReference>
<dbReference type="AlphaFoldDB" id="A0A6C0ULL5"/>
<organism evidence="8 9">
    <name type="scientific">Halogeometricum borinquense</name>
    <dbReference type="NCBI Taxonomy" id="60847"/>
    <lineage>
        <taxon>Archaea</taxon>
        <taxon>Methanobacteriati</taxon>
        <taxon>Methanobacteriota</taxon>
        <taxon>Stenosarchaea group</taxon>
        <taxon>Halobacteria</taxon>
        <taxon>Halobacteriales</taxon>
        <taxon>Haloferacaceae</taxon>
        <taxon>Halogeometricum</taxon>
    </lineage>
</organism>
<keyword evidence="4" id="KW-0413">Isomerase</keyword>
<evidence type="ECO:0000256" key="4">
    <source>
        <dbReference type="ARBA" id="ARBA00023235"/>
    </source>
</evidence>
<feature type="binding site" evidence="6">
    <location>
        <position position="59"/>
    </location>
    <ligand>
        <name>substrate</name>
    </ligand>
</feature>
<dbReference type="InterPro" id="IPR005952">
    <property type="entry name" value="Phosphogly_mut1"/>
</dbReference>
<dbReference type="InterPro" id="IPR029033">
    <property type="entry name" value="His_PPase_superfam"/>
</dbReference>
<evidence type="ECO:0000256" key="5">
    <source>
        <dbReference type="PIRSR" id="PIRSR613078-1"/>
    </source>
</evidence>
<dbReference type="Gene3D" id="3.40.50.1240">
    <property type="entry name" value="Phosphoglycerate mutase-like"/>
    <property type="match status" value="1"/>
</dbReference>
<protein>
    <recommendedName>
        <fullName evidence="2">phosphoglycerate mutase (2,3-diphosphoglycerate-dependent)</fullName>
        <ecNumber evidence="2">5.4.2.11</ecNumber>
    </recommendedName>
</protein>
<dbReference type="Proteomes" id="UP000465846">
    <property type="component" value="Chromosome"/>
</dbReference>
<proteinExistence type="inferred from homology"/>
<keyword evidence="3" id="KW-0324">Glycolysis</keyword>
<dbReference type="GO" id="GO:0004619">
    <property type="term" value="F:phosphoglycerate mutase activity"/>
    <property type="evidence" value="ECO:0007669"/>
    <property type="project" value="UniProtKB-EC"/>
</dbReference>
<evidence type="ECO:0000256" key="3">
    <source>
        <dbReference type="ARBA" id="ARBA00023152"/>
    </source>
</evidence>
<feature type="active site" description="Tele-phosphohistidine intermediate" evidence="5">
    <location>
        <position position="9"/>
    </location>
</feature>
<dbReference type="PANTHER" id="PTHR11931">
    <property type="entry name" value="PHOSPHOGLYCERATE MUTASE"/>
    <property type="match status" value="1"/>
</dbReference>
<dbReference type="GO" id="GO:0006096">
    <property type="term" value="P:glycolytic process"/>
    <property type="evidence" value="ECO:0007669"/>
    <property type="project" value="UniProtKB-KW"/>
</dbReference>
<feature type="site" description="Transition state stabilizer" evidence="7">
    <location>
        <position position="153"/>
    </location>
</feature>
<dbReference type="Pfam" id="PF00300">
    <property type="entry name" value="His_Phos_1"/>
    <property type="match status" value="1"/>
</dbReference>
<evidence type="ECO:0000256" key="1">
    <source>
        <dbReference type="ARBA" id="ARBA00006717"/>
    </source>
</evidence>
<evidence type="ECO:0000313" key="8">
    <source>
        <dbReference type="EMBL" id="QIB76090.1"/>
    </source>
</evidence>
<dbReference type="CDD" id="cd07067">
    <property type="entry name" value="HP_PGM_like"/>
    <property type="match status" value="1"/>
</dbReference>
<evidence type="ECO:0000313" key="9">
    <source>
        <dbReference type="Proteomes" id="UP000465846"/>
    </source>
</evidence>
<accession>A0A6C0ULL5</accession>
<dbReference type="EC" id="5.4.2.11" evidence="2"/>
<evidence type="ECO:0000256" key="7">
    <source>
        <dbReference type="PIRSR" id="PIRSR613078-3"/>
    </source>
</evidence>
<feature type="binding site" evidence="6">
    <location>
        <begin position="8"/>
        <end position="15"/>
    </location>
    <ligand>
        <name>substrate</name>
    </ligand>
</feature>
<dbReference type="InterPro" id="IPR013078">
    <property type="entry name" value="His_Pase_superF_clade-1"/>
</dbReference>
<evidence type="ECO:0000256" key="6">
    <source>
        <dbReference type="PIRSR" id="PIRSR613078-2"/>
    </source>
</evidence>
<dbReference type="SUPFAM" id="SSF53254">
    <property type="entry name" value="Phosphoglycerate mutase-like"/>
    <property type="match status" value="1"/>
</dbReference>
<dbReference type="RefSeq" id="WP_163487789.1">
    <property type="nucleotide sequence ID" value="NZ_CP048739.1"/>
</dbReference>
<reference evidence="8 9" key="1">
    <citation type="submission" date="2020-02" db="EMBL/GenBank/DDBJ databases">
        <title>Whole genome sequence of Halogeometricum borinquense strain wsp4.</title>
        <authorList>
            <person name="Verma D.K."/>
            <person name="Gopal K."/>
            <person name="Prasad E.S."/>
        </authorList>
    </citation>
    <scope>NUCLEOTIDE SEQUENCE [LARGE SCALE GENOMIC DNA]</scope>
    <source>
        <strain evidence="9">wsp4</strain>
    </source>
</reference>